<reference evidence="1" key="1">
    <citation type="submission" date="2014-11" db="EMBL/GenBank/DDBJ databases">
        <authorList>
            <person name="Amaro Gonzalez C."/>
        </authorList>
    </citation>
    <scope>NUCLEOTIDE SEQUENCE</scope>
</reference>
<reference evidence="1" key="2">
    <citation type="journal article" date="2015" name="Fish Shellfish Immunol.">
        <title>Early steps in the European eel (Anguilla anguilla)-Vibrio vulnificus interaction in the gills: Role of the RtxA13 toxin.</title>
        <authorList>
            <person name="Callol A."/>
            <person name="Pajuelo D."/>
            <person name="Ebbesson L."/>
            <person name="Teles M."/>
            <person name="MacKenzie S."/>
            <person name="Amaro C."/>
        </authorList>
    </citation>
    <scope>NUCLEOTIDE SEQUENCE</scope>
</reference>
<dbReference type="EMBL" id="GBXM01028165">
    <property type="protein sequence ID" value="JAH80412.1"/>
    <property type="molecule type" value="Transcribed_RNA"/>
</dbReference>
<accession>A0A0E9VQY6</accession>
<name>A0A0E9VQY6_ANGAN</name>
<dbReference type="AlphaFoldDB" id="A0A0E9VQY6"/>
<sequence length="55" mass="5996">MRTGQVPVVLGHSIGKMCVEPESSDGVCGNVGENRALLMYEALGNRPRYHPRSPE</sequence>
<protein>
    <submittedName>
        <fullName evidence="1">Uncharacterized protein</fullName>
    </submittedName>
</protein>
<evidence type="ECO:0000313" key="1">
    <source>
        <dbReference type="EMBL" id="JAH80412.1"/>
    </source>
</evidence>
<organism evidence="1">
    <name type="scientific">Anguilla anguilla</name>
    <name type="common">European freshwater eel</name>
    <name type="synonym">Muraena anguilla</name>
    <dbReference type="NCBI Taxonomy" id="7936"/>
    <lineage>
        <taxon>Eukaryota</taxon>
        <taxon>Metazoa</taxon>
        <taxon>Chordata</taxon>
        <taxon>Craniata</taxon>
        <taxon>Vertebrata</taxon>
        <taxon>Euteleostomi</taxon>
        <taxon>Actinopterygii</taxon>
        <taxon>Neopterygii</taxon>
        <taxon>Teleostei</taxon>
        <taxon>Anguilliformes</taxon>
        <taxon>Anguillidae</taxon>
        <taxon>Anguilla</taxon>
    </lineage>
</organism>
<proteinExistence type="predicted"/>